<evidence type="ECO:0000259" key="2">
    <source>
        <dbReference type="Pfam" id="PF05649"/>
    </source>
</evidence>
<name>A0A8X6GMB5_TRICU</name>
<sequence>MLETIFFLLFPEDENFELKGEAEKQARNLYRSCMNTTRIKELGAQPLLDLLKKIGGWSISGDFNIKDWDFQKALELNHNYYNADSFFMWNIMIDMKNSTRHGLTVHQNELTLKSRIYYINKTMDDKIMSVYLEYMTKVGVLLGGEEHVTRLQMQDVLKLEMKLAEIMAPDEEQTNYKLMYRKVIISQLQDVAPFINWRNFFNSIFKKVGREIHSSEPVVVLAFDYLKKLSKLVTQYLSNAQGRVTVANYLAWTLVHSKLNKLSKPFRDAANHLFMATRGGFPVDTHWKICAFDVHESVKFALSAMIVREASAGGSKTMAQNMIQGIKEAFKDNFPSLKWMDPEARKLAMDKVRN</sequence>
<organism evidence="3 4">
    <name type="scientific">Trichonephila clavata</name>
    <name type="common">Joro spider</name>
    <name type="synonym">Nephila clavata</name>
    <dbReference type="NCBI Taxonomy" id="2740835"/>
    <lineage>
        <taxon>Eukaryota</taxon>
        <taxon>Metazoa</taxon>
        <taxon>Ecdysozoa</taxon>
        <taxon>Arthropoda</taxon>
        <taxon>Chelicerata</taxon>
        <taxon>Arachnida</taxon>
        <taxon>Araneae</taxon>
        <taxon>Araneomorphae</taxon>
        <taxon>Entelegynae</taxon>
        <taxon>Araneoidea</taxon>
        <taxon>Nephilidae</taxon>
        <taxon>Trichonephila</taxon>
    </lineage>
</organism>
<proteinExistence type="inferred from homology"/>
<dbReference type="SUPFAM" id="SSF55486">
    <property type="entry name" value="Metalloproteases ('zincins'), catalytic domain"/>
    <property type="match status" value="1"/>
</dbReference>
<protein>
    <submittedName>
        <fullName evidence="3">Endothelin-converting enzyme homolog</fullName>
    </submittedName>
</protein>
<dbReference type="PROSITE" id="PS51885">
    <property type="entry name" value="NEPRILYSIN"/>
    <property type="match status" value="1"/>
</dbReference>
<dbReference type="InterPro" id="IPR008753">
    <property type="entry name" value="Peptidase_M13_N"/>
</dbReference>
<keyword evidence="4" id="KW-1185">Reference proteome</keyword>
<dbReference type="InterPro" id="IPR000718">
    <property type="entry name" value="Peptidase_M13"/>
</dbReference>
<dbReference type="Proteomes" id="UP000887116">
    <property type="component" value="Unassembled WGS sequence"/>
</dbReference>
<evidence type="ECO:0000256" key="1">
    <source>
        <dbReference type="ARBA" id="ARBA00007357"/>
    </source>
</evidence>
<dbReference type="OrthoDB" id="6475849at2759"/>
<dbReference type="Pfam" id="PF05649">
    <property type="entry name" value="Peptidase_M13_N"/>
    <property type="match status" value="1"/>
</dbReference>
<comment type="caution">
    <text evidence="3">The sequence shown here is derived from an EMBL/GenBank/DDBJ whole genome shotgun (WGS) entry which is preliminary data.</text>
</comment>
<dbReference type="AlphaFoldDB" id="A0A8X6GMB5"/>
<dbReference type="InterPro" id="IPR042089">
    <property type="entry name" value="Peptidase_M13_dom_2"/>
</dbReference>
<reference evidence="3" key="1">
    <citation type="submission" date="2020-07" db="EMBL/GenBank/DDBJ databases">
        <title>Multicomponent nature underlies the extraordinary mechanical properties of spider dragline silk.</title>
        <authorList>
            <person name="Kono N."/>
            <person name="Nakamura H."/>
            <person name="Mori M."/>
            <person name="Yoshida Y."/>
            <person name="Ohtoshi R."/>
            <person name="Malay A.D."/>
            <person name="Moran D.A.P."/>
            <person name="Tomita M."/>
            <person name="Numata K."/>
            <person name="Arakawa K."/>
        </authorList>
    </citation>
    <scope>NUCLEOTIDE SEQUENCE</scope>
</reference>
<feature type="domain" description="Peptidase M13 N-terminal" evidence="2">
    <location>
        <begin position="19"/>
        <end position="353"/>
    </location>
</feature>
<dbReference type="GO" id="GO:0004222">
    <property type="term" value="F:metalloendopeptidase activity"/>
    <property type="evidence" value="ECO:0007669"/>
    <property type="project" value="InterPro"/>
</dbReference>
<comment type="similarity">
    <text evidence="1">Belongs to the peptidase M13 family.</text>
</comment>
<dbReference type="EMBL" id="BMAO01026115">
    <property type="protein sequence ID" value="GFR07078.1"/>
    <property type="molecule type" value="Genomic_DNA"/>
</dbReference>
<evidence type="ECO:0000313" key="4">
    <source>
        <dbReference type="Proteomes" id="UP000887116"/>
    </source>
</evidence>
<dbReference type="PANTHER" id="PTHR11733:SF167">
    <property type="entry name" value="FI17812P1-RELATED"/>
    <property type="match status" value="1"/>
</dbReference>
<dbReference type="GO" id="GO:0016485">
    <property type="term" value="P:protein processing"/>
    <property type="evidence" value="ECO:0007669"/>
    <property type="project" value="TreeGrafter"/>
</dbReference>
<dbReference type="GO" id="GO:0005886">
    <property type="term" value="C:plasma membrane"/>
    <property type="evidence" value="ECO:0007669"/>
    <property type="project" value="TreeGrafter"/>
</dbReference>
<evidence type="ECO:0000313" key="3">
    <source>
        <dbReference type="EMBL" id="GFR07078.1"/>
    </source>
</evidence>
<gene>
    <name evidence="3" type="ORF">TNCT_93091</name>
</gene>
<accession>A0A8X6GMB5</accession>
<dbReference type="Gene3D" id="1.10.1380.10">
    <property type="entry name" value="Neutral endopeptidase , domain2"/>
    <property type="match status" value="1"/>
</dbReference>
<dbReference type="PANTHER" id="PTHR11733">
    <property type="entry name" value="ZINC METALLOPROTEASE FAMILY M13 NEPRILYSIN-RELATED"/>
    <property type="match status" value="1"/>
</dbReference>